<sequence>MLLISFFLALGFVAFHLFSKHISSLPTIPRSYALSLSGGISVGYVFSETLPNLNDHQENIDRATPFGLVENDAYLIAMIGLLFFGGLEWYVKRSRIQHHELNGKEVSHRVFWIHMSSFFIFNTLIGYLLLQGKNGGITEKLFFFAALSVHIMSNDISLRRSHKEAYDKLGRWLLSAGFLLGWIISVFVKISDSAISAVFALLSGGMIMNAIKQEFSEEGETSFLAFAAGSIGYSAVWLIVSRIS</sequence>
<dbReference type="AlphaFoldDB" id="A0A0M4FXM9"/>
<dbReference type="EMBL" id="CP012600">
    <property type="protein sequence ID" value="ALC81900.1"/>
    <property type="molecule type" value="Genomic_DNA"/>
</dbReference>
<reference evidence="3" key="1">
    <citation type="submission" date="2015-08" db="EMBL/GenBank/DDBJ databases">
        <title>Genome sequencing project for genomic taxonomy and phylogenomics of Bacillus-like bacteria.</title>
        <authorList>
            <person name="Liu B."/>
            <person name="Wang J."/>
            <person name="Zhu Y."/>
            <person name="Liu G."/>
            <person name="Chen Q."/>
            <person name="Chen Z."/>
            <person name="Lan J."/>
            <person name="Che J."/>
            <person name="Ge C."/>
            <person name="Shi H."/>
            <person name="Pan Z."/>
            <person name="Liu X."/>
        </authorList>
    </citation>
    <scope>NUCLEOTIDE SEQUENCE [LARGE SCALE GENOMIC DNA]</scope>
    <source>
        <strain evidence="3">FJAT-4402</strain>
    </source>
</reference>
<proteinExistence type="predicted"/>
<evidence type="ECO:0000313" key="3">
    <source>
        <dbReference type="Proteomes" id="UP000067625"/>
    </source>
</evidence>
<feature type="transmembrane region" description="Helical" evidence="1">
    <location>
        <begin position="194"/>
        <end position="211"/>
    </location>
</feature>
<keyword evidence="1" id="KW-1133">Transmembrane helix</keyword>
<accession>A0A0M4FXM9</accession>
<gene>
    <name evidence="2" type="ORF">AM592_09985</name>
</gene>
<keyword evidence="1" id="KW-0472">Membrane</keyword>
<keyword evidence="3" id="KW-1185">Reference proteome</keyword>
<dbReference type="OrthoDB" id="21325at2"/>
<feature type="transmembrane region" description="Helical" evidence="1">
    <location>
        <begin position="73"/>
        <end position="91"/>
    </location>
</feature>
<reference evidence="2 3" key="2">
    <citation type="journal article" date="2016" name="Int. J. Syst. Evol. Microbiol.">
        <title>Bacillus gobiensis sp. nov., isolated from a soil sample.</title>
        <authorList>
            <person name="Liu B."/>
            <person name="Liu G.H."/>
            <person name="Cetin S."/>
            <person name="Schumann P."/>
            <person name="Pan Z.Z."/>
            <person name="Chen Q.Q."/>
        </authorList>
    </citation>
    <scope>NUCLEOTIDE SEQUENCE [LARGE SCALE GENOMIC DNA]</scope>
    <source>
        <strain evidence="2 3">FJAT-4402</strain>
    </source>
</reference>
<evidence type="ECO:0000256" key="1">
    <source>
        <dbReference type="SAM" id="Phobius"/>
    </source>
</evidence>
<dbReference type="PATRIC" id="fig|1441095.3.peg.2198"/>
<evidence type="ECO:0000313" key="2">
    <source>
        <dbReference type="EMBL" id="ALC81900.1"/>
    </source>
</evidence>
<name>A0A0M4FXM9_9BACI</name>
<dbReference type="RefSeq" id="WP_053603673.1">
    <property type="nucleotide sequence ID" value="NZ_CP012600.1"/>
</dbReference>
<feature type="transmembrane region" description="Helical" evidence="1">
    <location>
        <begin position="111"/>
        <end position="129"/>
    </location>
</feature>
<protein>
    <recommendedName>
        <fullName evidence="4">Zinc transporter</fullName>
    </recommendedName>
</protein>
<organism evidence="2 3">
    <name type="scientific">Bacillus gobiensis</name>
    <dbReference type="NCBI Taxonomy" id="1441095"/>
    <lineage>
        <taxon>Bacteria</taxon>
        <taxon>Bacillati</taxon>
        <taxon>Bacillota</taxon>
        <taxon>Bacilli</taxon>
        <taxon>Bacillales</taxon>
        <taxon>Bacillaceae</taxon>
        <taxon>Bacillus</taxon>
    </lineage>
</organism>
<feature type="transmembrane region" description="Helical" evidence="1">
    <location>
        <begin position="170"/>
        <end position="188"/>
    </location>
</feature>
<dbReference type="STRING" id="1441095.AM592_09985"/>
<evidence type="ECO:0008006" key="4">
    <source>
        <dbReference type="Google" id="ProtNLM"/>
    </source>
</evidence>
<keyword evidence="1" id="KW-0812">Transmembrane</keyword>
<feature type="transmembrane region" description="Helical" evidence="1">
    <location>
        <begin position="223"/>
        <end position="240"/>
    </location>
</feature>
<dbReference type="Proteomes" id="UP000067625">
    <property type="component" value="Chromosome"/>
</dbReference>